<protein>
    <submittedName>
        <fullName evidence="1">Uncharacterized protein</fullName>
    </submittedName>
</protein>
<gene>
    <name evidence="1" type="ORF">BN948_00554</name>
</gene>
<organism evidence="1 2">
    <name type="scientific">Hydrogenophaga intermedia</name>
    <dbReference type="NCBI Taxonomy" id="65786"/>
    <lineage>
        <taxon>Bacteria</taxon>
        <taxon>Pseudomonadati</taxon>
        <taxon>Pseudomonadota</taxon>
        <taxon>Betaproteobacteria</taxon>
        <taxon>Burkholderiales</taxon>
        <taxon>Comamonadaceae</taxon>
        <taxon>Hydrogenophaga</taxon>
    </lineage>
</organism>
<proteinExistence type="predicted"/>
<name>A0A1L1PBH7_HYDIT</name>
<evidence type="ECO:0000313" key="1">
    <source>
        <dbReference type="EMBL" id="CDN86154.1"/>
    </source>
</evidence>
<sequence>MSGVEGRLARVLANKQRVITRAVFWKIPSARLAVQRYVNGRDTFHGQRKSGGISVFCT</sequence>
<keyword evidence="2" id="KW-1185">Reference proteome</keyword>
<reference evidence="2" key="2">
    <citation type="submission" date="2014-11" db="EMBL/GenBank/DDBJ databases">
        <title>Draft genome sequence of Hydrogenophaga intermedia S1.</title>
        <authorList>
            <person name="Gan H.M."/>
            <person name="Chew T.H."/>
            <person name="Stolz A."/>
        </authorList>
    </citation>
    <scope>NUCLEOTIDE SEQUENCE [LARGE SCALE GENOMIC DNA]</scope>
    <source>
        <strain evidence="2">S1</strain>
    </source>
</reference>
<dbReference type="EMBL" id="CCAE010000002">
    <property type="protein sequence ID" value="CDN86154.1"/>
    <property type="molecule type" value="Genomic_DNA"/>
</dbReference>
<dbReference type="Proteomes" id="UP000028878">
    <property type="component" value="Unassembled WGS sequence"/>
</dbReference>
<dbReference type="AlphaFoldDB" id="A0A1L1PBH7"/>
<accession>A0A1L1PBH7</accession>
<reference evidence="2" key="1">
    <citation type="submission" date="2014-02" db="EMBL/GenBank/DDBJ databases">
        <authorList>
            <person name="Gan H."/>
        </authorList>
    </citation>
    <scope>NUCLEOTIDE SEQUENCE [LARGE SCALE GENOMIC DNA]</scope>
    <source>
        <strain evidence="2">S1</strain>
    </source>
</reference>
<evidence type="ECO:0000313" key="2">
    <source>
        <dbReference type="Proteomes" id="UP000028878"/>
    </source>
</evidence>